<dbReference type="InterPro" id="IPR036872">
    <property type="entry name" value="CH_dom_sf"/>
</dbReference>
<evidence type="ECO:0000313" key="3">
    <source>
        <dbReference type="Proteomes" id="UP000264800"/>
    </source>
</evidence>
<dbReference type="GO" id="GO:0005929">
    <property type="term" value="C:cilium"/>
    <property type="evidence" value="ECO:0007669"/>
    <property type="project" value="TreeGrafter"/>
</dbReference>
<dbReference type="InterPro" id="IPR056343">
    <property type="entry name" value="CFAP47_dom"/>
</dbReference>
<accession>A0A3Q2ZBY2</accession>
<dbReference type="PANTHER" id="PTHR45912:SF3">
    <property type="entry name" value="CILIA- AND FLAGELLA-ASSOCIATED PROTEIN 47"/>
    <property type="match status" value="1"/>
</dbReference>
<dbReference type="PROSITE" id="PS50021">
    <property type="entry name" value="CH"/>
    <property type="match status" value="1"/>
</dbReference>
<feature type="domain" description="Calponin-homology (CH)" evidence="1">
    <location>
        <begin position="274"/>
        <end position="405"/>
    </location>
</feature>
<evidence type="ECO:0000259" key="1">
    <source>
        <dbReference type="PROSITE" id="PS50021"/>
    </source>
</evidence>
<dbReference type="AlphaFoldDB" id="A0A3Q2ZBY2"/>
<protein>
    <recommendedName>
        <fullName evidence="1">Calponin-homology (CH) domain-containing protein</fullName>
    </recommendedName>
</protein>
<keyword evidence="3" id="KW-1185">Reference proteome</keyword>
<dbReference type="OMA" id="VPSERWI"/>
<dbReference type="Proteomes" id="UP000264800">
    <property type="component" value="Unplaced"/>
</dbReference>
<dbReference type="Pfam" id="PF24529">
    <property type="entry name" value="CFAP47"/>
    <property type="match status" value="1"/>
</dbReference>
<proteinExistence type="predicted"/>
<evidence type="ECO:0000313" key="2">
    <source>
        <dbReference type="Ensembl" id="ENSKMAP00000001008.1"/>
    </source>
</evidence>
<reference evidence="2" key="2">
    <citation type="submission" date="2025-09" db="UniProtKB">
        <authorList>
            <consortium name="Ensembl"/>
        </authorList>
    </citation>
    <scope>IDENTIFICATION</scope>
</reference>
<dbReference type="GeneTree" id="ENSGT00940000163254"/>
<dbReference type="InterPro" id="IPR001715">
    <property type="entry name" value="CH_dom"/>
</dbReference>
<sequence>MALHPSDQQIVLKTDFDQGSFSTEHILKCILYIFYVSCLDSFSYSNSVSEQSSGDTYISANRETPTNLGIPEFPSASTEAGQYYQSVLLAVERWFSLYGWPSGPHPISIPHTLRRTNDTVPQLLYMTLKCICCIYYRSVVEMLHYLTDRQIPGIGLCQTFSSDIDQRTNQLLQQHEAMLAFLRVQGACLCHIRPEYLLDVLEFKHWCSLDTETGLYFNSFDFESLSKRCWTDVLLQIYKVKILPLSSLNTPLNITDTDDIPLDGSQSLVSNLYSPHELQLLSWLNRHYQKMRKTVWGTGKRIPSARWIVNFDLDFTDGLVLAALLAAYCPYLIKSHFQRIYTTVSSLEQIIHNNIIVSQALTTLGVNMDIQVNTRGVSIKVRIPANKYEITIFEGCFICIKSFFNK</sequence>
<dbReference type="SUPFAM" id="SSF47576">
    <property type="entry name" value="Calponin-homology domain, CH-domain"/>
    <property type="match status" value="1"/>
</dbReference>
<reference evidence="2" key="1">
    <citation type="submission" date="2025-08" db="UniProtKB">
        <authorList>
            <consortium name="Ensembl"/>
        </authorList>
    </citation>
    <scope>IDENTIFICATION</scope>
</reference>
<organism evidence="2 3">
    <name type="scientific">Kryptolebias marmoratus</name>
    <name type="common">Mangrove killifish</name>
    <name type="synonym">Rivulus marmoratus</name>
    <dbReference type="NCBI Taxonomy" id="37003"/>
    <lineage>
        <taxon>Eukaryota</taxon>
        <taxon>Metazoa</taxon>
        <taxon>Chordata</taxon>
        <taxon>Craniata</taxon>
        <taxon>Vertebrata</taxon>
        <taxon>Euteleostomi</taxon>
        <taxon>Actinopterygii</taxon>
        <taxon>Neopterygii</taxon>
        <taxon>Teleostei</taxon>
        <taxon>Neoteleostei</taxon>
        <taxon>Acanthomorphata</taxon>
        <taxon>Ovalentaria</taxon>
        <taxon>Atherinomorphae</taxon>
        <taxon>Cyprinodontiformes</taxon>
        <taxon>Rivulidae</taxon>
        <taxon>Kryptolebias</taxon>
    </lineage>
</organism>
<dbReference type="PANTHER" id="PTHR45912">
    <property type="entry name" value="CILIA- AND FLAGELLA-ASSOCIATED PROTEIN 47"/>
    <property type="match status" value="1"/>
</dbReference>
<dbReference type="Ensembl" id="ENSKMAT00000001039.1">
    <property type="protein sequence ID" value="ENSKMAP00000001008.1"/>
    <property type="gene ID" value="ENSKMAG00000000778.1"/>
</dbReference>
<name>A0A3Q2ZBY2_KRYMA</name>
<dbReference type="Gene3D" id="1.10.418.10">
    <property type="entry name" value="Calponin-like domain"/>
    <property type="match status" value="1"/>
</dbReference>
<dbReference type="GO" id="GO:0060271">
    <property type="term" value="P:cilium assembly"/>
    <property type="evidence" value="ECO:0007669"/>
    <property type="project" value="TreeGrafter"/>
</dbReference>